<dbReference type="InterPro" id="IPR012334">
    <property type="entry name" value="Pectin_lyas_fold"/>
</dbReference>
<organism evidence="10 11">
    <name type="scientific">Stephania cephalantha</name>
    <dbReference type="NCBI Taxonomy" id="152367"/>
    <lineage>
        <taxon>Eukaryota</taxon>
        <taxon>Viridiplantae</taxon>
        <taxon>Streptophyta</taxon>
        <taxon>Embryophyta</taxon>
        <taxon>Tracheophyta</taxon>
        <taxon>Spermatophyta</taxon>
        <taxon>Magnoliopsida</taxon>
        <taxon>Ranunculales</taxon>
        <taxon>Menispermaceae</taxon>
        <taxon>Menispermoideae</taxon>
        <taxon>Cissampelideae</taxon>
        <taxon>Stephania</taxon>
    </lineage>
</organism>
<dbReference type="PANTHER" id="PTHR31321:SF126">
    <property type="entry name" value="PECTINESTERASE"/>
    <property type="match status" value="1"/>
</dbReference>
<protein>
    <recommendedName>
        <fullName evidence="3 8">Pectinesterase</fullName>
        <ecNumber evidence="3 8">3.1.1.11</ecNumber>
    </recommendedName>
</protein>
<comment type="pathway">
    <text evidence="1 8">Glycan metabolism; pectin degradation; 2-dehydro-3-deoxy-D-gluconate from pectin: step 1/5.</text>
</comment>
<gene>
    <name evidence="10" type="ORF">Scep_024487</name>
</gene>
<evidence type="ECO:0000256" key="8">
    <source>
        <dbReference type="RuleBase" id="RU000589"/>
    </source>
</evidence>
<dbReference type="InterPro" id="IPR000070">
    <property type="entry name" value="Pectinesterase_cat"/>
</dbReference>
<comment type="similarity">
    <text evidence="2">Belongs to the pectinesterase family.</text>
</comment>
<dbReference type="PROSITE" id="PS00503">
    <property type="entry name" value="PECTINESTERASE_2"/>
    <property type="match status" value="1"/>
</dbReference>
<keyword evidence="4 8" id="KW-0378">Hydrolase</keyword>
<dbReference type="EC" id="3.1.1.11" evidence="3 8"/>
<dbReference type="Pfam" id="PF01095">
    <property type="entry name" value="Pectinesterase"/>
    <property type="match status" value="1"/>
</dbReference>
<evidence type="ECO:0000259" key="9">
    <source>
        <dbReference type="Pfam" id="PF01095"/>
    </source>
</evidence>
<dbReference type="Proteomes" id="UP001419268">
    <property type="component" value="Unassembled WGS sequence"/>
</dbReference>
<dbReference type="InterPro" id="IPR033131">
    <property type="entry name" value="Pectinesterase_Asp_AS"/>
</dbReference>
<dbReference type="InterPro" id="IPR011050">
    <property type="entry name" value="Pectin_lyase_fold/virulence"/>
</dbReference>
<evidence type="ECO:0000256" key="4">
    <source>
        <dbReference type="ARBA" id="ARBA00022801"/>
    </source>
</evidence>
<dbReference type="AlphaFoldDB" id="A0AAP0F252"/>
<dbReference type="GO" id="GO:0042545">
    <property type="term" value="P:cell wall modification"/>
    <property type="evidence" value="ECO:0007669"/>
    <property type="project" value="UniProtKB-UniRule"/>
</dbReference>
<evidence type="ECO:0000256" key="1">
    <source>
        <dbReference type="ARBA" id="ARBA00005184"/>
    </source>
</evidence>
<sequence length="242" mass="27110">MTNMALIERAALLVTIIVLVIVQLVPTIDVALNSTLVTVEKSVKAIKVRKDGSGDFKTIREGSRQQRAFRELNTKRTIIYIGPGEYKEKNFAQKPDGWSLNEKQAVAMRISGDKVAFYNCKFLGYKDTLYDYKGNHFFQNCYIEGTVDFIFGDGRSLYLRSELHSVAEGEFAITAPGMKQAGDDSGFAFVHYCKISGIGNTYLSWVWKKRAKAVFAYTCMGSLIKPGGWSDKVFLANFACQN</sequence>
<keyword evidence="5 8" id="KW-0063">Aspartyl esterase</keyword>
<accession>A0AAP0F252</accession>
<evidence type="ECO:0000313" key="10">
    <source>
        <dbReference type="EMBL" id="KAK9101057.1"/>
    </source>
</evidence>
<evidence type="ECO:0000256" key="7">
    <source>
        <dbReference type="PROSITE-ProRule" id="PRU10040"/>
    </source>
</evidence>
<feature type="active site" evidence="7">
    <location>
        <position position="148"/>
    </location>
</feature>
<comment type="catalytic activity">
    <reaction evidence="6 8">
        <text>[(1-&gt;4)-alpha-D-galacturonosyl methyl ester](n) + n H2O = [(1-&gt;4)-alpha-D-galacturonosyl](n) + n methanol + n H(+)</text>
        <dbReference type="Rhea" id="RHEA:22380"/>
        <dbReference type="Rhea" id="RHEA-COMP:14570"/>
        <dbReference type="Rhea" id="RHEA-COMP:14573"/>
        <dbReference type="ChEBI" id="CHEBI:15377"/>
        <dbReference type="ChEBI" id="CHEBI:15378"/>
        <dbReference type="ChEBI" id="CHEBI:17790"/>
        <dbReference type="ChEBI" id="CHEBI:140522"/>
        <dbReference type="ChEBI" id="CHEBI:140523"/>
        <dbReference type="EC" id="3.1.1.11"/>
    </reaction>
</comment>
<dbReference type="GO" id="GO:0030599">
    <property type="term" value="F:pectinesterase activity"/>
    <property type="evidence" value="ECO:0007669"/>
    <property type="project" value="UniProtKB-UniRule"/>
</dbReference>
<name>A0AAP0F252_9MAGN</name>
<evidence type="ECO:0000256" key="2">
    <source>
        <dbReference type="ARBA" id="ARBA00008891"/>
    </source>
</evidence>
<dbReference type="EMBL" id="JBBNAG010000010">
    <property type="protein sequence ID" value="KAK9101057.1"/>
    <property type="molecule type" value="Genomic_DNA"/>
</dbReference>
<evidence type="ECO:0000256" key="5">
    <source>
        <dbReference type="ARBA" id="ARBA00023085"/>
    </source>
</evidence>
<proteinExistence type="inferred from homology"/>
<dbReference type="Gene3D" id="2.160.20.10">
    <property type="entry name" value="Single-stranded right-handed beta-helix, Pectin lyase-like"/>
    <property type="match status" value="2"/>
</dbReference>
<dbReference type="SUPFAM" id="SSF51126">
    <property type="entry name" value="Pectin lyase-like"/>
    <property type="match status" value="1"/>
</dbReference>
<evidence type="ECO:0000313" key="11">
    <source>
        <dbReference type="Proteomes" id="UP001419268"/>
    </source>
</evidence>
<dbReference type="GO" id="GO:0045490">
    <property type="term" value="P:pectin catabolic process"/>
    <property type="evidence" value="ECO:0007669"/>
    <property type="project" value="UniProtKB-UniRule"/>
</dbReference>
<feature type="domain" description="Pectinesterase catalytic" evidence="9">
    <location>
        <begin position="102"/>
        <end position="231"/>
    </location>
</feature>
<comment type="caution">
    <text evidence="10">The sequence shown here is derived from an EMBL/GenBank/DDBJ whole genome shotgun (WGS) entry which is preliminary data.</text>
</comment>
<reference evidence="10 11" key="1">
    <citation type="submission" date="2024-01" db="EMBL/GenBank/DDBJ databases">
        <title>Genome assemblies of Stephania.</title>
        <authorList>
            <person name="Yang L."/>
        </authorList>
    </citation>
    <scope>NUCLEOTIDE SEQUENCE [LARGE SCALE GENOMIC DNA]</scope>
    <source>
        <strain evidence="10">JXDWG</strain>
        <tissue evidence="10">Leaf</tissue>
    </source>
</reference>
<evidence type="ECO:0000256" key="3">
    <source>
        <dbReference type="ARBA" id="ARBA00013229"/>
    </source>
</evidence>
<keyword evidence="11" id="KW-1185">Reference proteome</keyword>
<evidence type="ECO:0000256" key="6">
    <source>
        <dbReference type="ARBA" id="ARBA00047928"/>
    </source>
</evidence>
<dbReference type="PANTHER" id="PTHR31321">
    <property type="entry name" value="ACYL-COA THIOESTER HYDROLASE YBHC-RELATED"/>
    <property type="match status" value="1"/>
</dbReference>